<dbReference type="AlphaFoldDB" id="A0A1Y1XZT9"/>
<accession>A0A1Y1XZT9</accession>
<comment type="caution">
    <text evidence="1">The sequence shown here is derived from an EMBL/GenBank/DDBJ whole genome shotgun (WGS) entry which is preliminary data.</text>
</comment>
<name>A0A1Y1XZT9_9FUNG</name>
<dbReference type="InParanoid" id="A0A1Y1XZT9"/>
<proteinExistence type="predicted"/>
<evidence type="ECO:0000313" key="1">
    <source>
        <dbReference type="EMBL" id="ORX91228.1"/>
    </source>
</evidence>
<keyword evidence="2" id="KW-1185">Reference proteome</keyword>
<evidence type="ECO:0000313" key="2">
    <source>
        <dbReference type="Proteomes" id="UP000193498"/>
    </source>
</evidence>
<reference evidence="1 2" key="1">
    <citation type="submission" date="2016-07" db="EMBL/GenBank/DDBJ databases">
        <title>Pervasive Adenine N6-methylation of Active Genes in Fungi.</title>
        <authorList>
            <consortium name="DOE Joint Genome Institute"/>
            <person name="Mondo S.J."/>
            <person name="Dannebaum R.O."/>
            <person name="Kuo R.C."/>
            <person name="Labutti K."/>
            <person name="Haridas S."/>
            <person name="Kuo A."/>
            <person name="Salamov A."/>
            <person name="Ahrendt S.R."/>
            <person name="Lipzen A."/>
            <person name="Sullivan W."/>
            <person name="Andreopoulos W.B."/>
            <person name="Clum A."/>
            <person name="Lindquist E."/>
            <person name="Daum C."/>
            <person name="Ramamoorthy G.K."/>
            <person name="Gryganskyi A."/>
            <person name="Culley D."/>
            <person name="Magnuson J.K."/>
            <person name="James T.Y."/>
            <person name="O'Malley M.A."/>
            <person name="Stajich J.E."/>
            <person name="Spatafora J.W."/>
            <person name="Visel A."/>
            <person name="Grigoriev I.V."/>
        </authorList>
    </citation>
    <scope>NUCLEOTIDE SEQUENCE [LARGE SCALE GENOMIC DNA]</scope>
    <source>
        <strain evidence="1 2">CBS 931.73</strain>
    </source>
</reference>
<gene>
    <name evidence="1" type="ORF">K493DRAFT_379191</name>
</gene>
<protein>
    <submittedName>
        <fullName evidence="1">Uncharacterized protein</fullName>
    </submittedName>
</protein>
<dbReference type="EMBL" id="MCFE01000336">
    <property type="protein sequence ID" value="ORX91228.1"/>
    <property type="molecule type" value="Genomic_DNA"/>
</dbReference>
<dbReference type="Proteomes" id="UP000193498">
    <property type="component" value="Unassembled WGS sequence"/>
</dbReference>
<organism evidence="1 2">
    <name type="scientific">Basidiobolus meristosporus CBS 931.73</name>
    <dbReference type="NCBI Taxonomy" id="1314790"/>
    <lineage>
        <taxon>Eukaryota</taxon>
        <taxon>Fungi</taxon>
        <taxon>Fungi incertae sedis</taxon>
        <taxon>Zoopagomycota</taxon>
        <taxon>Entomophthoromycotina</taxon>
        <taxon>Basidiobolomycetes</taxon>
        <taxon>Basidiobolales</taxon>
        <taxon>Basidiobolaceae</taxon>
        <taxon>Basidiobolus</taxon>
    </lineage>
</organism>
<sequence>MLFQKPYNSSLNNPQNPAIPVSPLFPCLTKSLLDCKAILQAKPSKLPQSCMLAPVLSRFWRSLFPQGITYLQRLHAEPYSTVTKSGYIHNVVESTGLAALGHGPFGFSTQRFYQSTSASSTQSRNLHPSNSTSYDLELFAHNRESHEIPWEDFQLYDSDSDSGSEAKSENAVIIPMVAPLNEVYQARQSNEEKWEQYICKHEAGADLND</sequence>